<feature type="repeat" description="TPR" evidence="6">
    <location>
        <begin position="326"/>
        <end position="359"/>
    </location>
</feature>
<dbReference type="SMART" id="SM00028">
    <property type="entry name" value="TPR"/>
    <property type="match status" value="6"/>
</dbReference>
<feature type="domain" description="HTH cro/C1-type" evidence="7">
    <location>
        <begin position="19"/>
        <end position="72"/>
    </location>
</feature>
<dbReference type="RefSeq" id="WP_181738784.1">
    <property type="nucleotide sequence ID" value="NZ_JACEOL010000018.1"/>
</dbReference>
<evidence type="ECO:0000256" key="4">
    <source>
        <dbReference type="ARBA" id="ARBA00022803"/>
    </source>
</evidence>
<dbReference type="InterPro" id="IPR011990">
    <property type="entry name" value="TPR-like_helical_dom_sf"/>
</dbReference>
<dbReference type="SMART" id="SM00530">
    <property type="entry name" value="HTH_XRE"/>
    <property type="match status" value="1"/>
</dbReference>
<dbReference type="AlphaFoldDB" id="A0A7W2ARR6"/>
<keyword evidence="4 6" id="KW-0802">TPR repeat</keyword>
<dbReference type="Proteomes" id="UP000538292">
    <property type="component" value="Unassembled WGS sequence"/>
</dbReference>
<keyword evidence="2" id="KW-0963">Cytoplasm</keyword>
<feature type="repeat" description="TPR" evidence="6">
    <location>
        <begin position="366"/>
        <end position="399"/>
    </location>
</feature>
<dbReference type="GO" id="GO:0005737">
    <property type="term" value="C:cytoplasm"/>
    <property type="evidence" value="ECO:0007669"/>
    <property type="project" value="UniProtKB-SubCell"/>
</dbReference>
<accession>A0A7W2ARR6</accession>
<keyword evidence="9" id="KW-1185">Reference proteome</keyword>
<dbReference type="GO" id="GO:0003677">
    <property type="term" value="F:DNA binding"/>
    <property type="evidence" value="ECO:0007669"/>
    <property type="project" value="InterPro"/>
</dbReference>
<dbReference type="InterPro" id="IPR019734">
    <property type="entry name" value="TPR_rpt"/>
</dbReference>
<feature type="repeat" description="TPR" evidence="6">
    <location>
        <begin position="286"/>
        <end position="319"/>
    </location>
</feature>
<name>A0A7W2ARR6_9BACL</name>
<dbReference type="SUPFAM" id="SSF47413">
    <property type="entry name" value="lambda repressor-like DNA-binding domains"/>
    <property type="match status" value="1"/>
</dbReference>
<gene>
    <name evidence="8" type="ORF">H2C83_05910</name>
</gene>
<evidence type="ECO:0000256" key="6">
    <source>
        <dbReference type="PROSITE-ProRule" id="PRU00339"/>
    </source>
</evidence>
<dbReference type="Pfam" id="PF01381">
    <property type="entry name" value="HTH_3"/>
    <property type="match status" value="1"/>
</dbReference>
<proteinExistence type="inferred from homology"/>
<dbReference type="Pfam" id="PF13432">
    <property type="entry name" value="TPR_16"/>
    <property type="match status" value="1"/>
</dbReference>
<dbReference type="InterPro" id="IPR051476">
    <property type="entry name" value="Bac_ResReg_Asp_Phosphatase"/>
</dbReference>
<protein>
    <submittedName>
        <fullName evidence="8">Tetratricopeptide repeat protein</fullName>
    </submittedName>
</protein>
<evidence type="ECO:0000313" key="9">
    <source>
        <dbReference type="Proteomes" id="UP000538292"/>
    </source>
</evidence>
<dbReference type="PANTHER" id="PTHR46630:SF1">
    <property type="entry name" value="TETRATRICOPEPTIDE REPEAT PROTEIN 29"/>
    <property type="match status" value="1"/>
</dbReference>
<comment type="caution">
    <text evidence="8">The sequence shown here is derived from an EMBL/GenBank/DDBJ whole genome shotgun (WGS) entry which is preliminary data.</text>
</comment>
<dbReference type="InterPro" id="IPR001387">
    <property type="entry name" value="Cro/C1-type_HTH"/>
</dbReference>
<evidence type="ECO:0000259" key="7">
    <source>
        <dbReference type="PROSITE" id="PS50943"/>
    </source>
</evidence>
<evidence type="ECO:0000256" key="1">
    <source>
        <dbReference type="ARBA" id="ARBA00004496"/>
    </source>
</evidence>
<reference evidence="8 9" key="1">
    <citation type="submission" date="2020-07" db="EMBL/GenBank/DDBJ databases">
        <title>Thermoactinomyces phylogeny.</title>
        <authorList>
            <person name="Dunlap C."/>
        </authorList>
    </citation>
    <scope>NUCLEOTIDE SEQUENCE [LARGE SCALE GENOMIC DNA]</scope>
    <source>
        <strain evidence="8 9">AMNI-1</strain>
    </source>
</reference>
<dbReference type="Pfam" id="PF13424">
    <property type="entry name" value="TPR_12"/>
    <property type="match status" value="1"/>
</dbReference>
<comment type="subcellular location">
    <subcellularLocation>
        <location evidence="1">Cytoplasm</location>
    </subcellularLocation>
</comment>
<evidence type="ECO:0000256" key="2">
    <source>
        <dbReference type="ARBA" id="ARBA00022490"/>
    </source>
</evidence>
<dbReference type="Gene3D" id="1.25.40.10">
    <property type="entry name" value="Tetratricopeptide repeat domain"/>
    <property type="match status" value="3"/>
</dbReference>
<evidence type="ECO:0000313" key="8">
    <source>
        <dbReference type="EMBL" id="MBA4601865.1"/>
    </source>
</evidence>
<dbReference type="InterPro" id="IPR010982">
    <property type="entry name" value="Lambda_DNA-bd_dom_sf"/>
</dbReference>
<comment type="similarity">
    <text evidence="5">Belongs to the Rap family.</text>
</comment>
<sequence length="450" mass="53348">MENQMDLSQFDMNLISYIIRKERNERGFTQEYLSDKTVSDSTISDIENQKGNVKPQKIFHVLAKLGIYKEDLPNCIEEIEAALAELNFRLEFIKNLIDMGELEEAITRLNQISIKDYHPLAPFFYFLKASYFYRKKKWKKAEQNFLYAIHLFNQYKIKPKDNIIAMCYNGLSRCKYNQNDLGQALNYVNQGLDSYNESLGRNDIKYPLIGNKIFYLLSSSQNAEAFQLMNHVWPIIPQADLFHAVLDLYKFRAILLRKNKNYSEAIQCCEEGIRISYRKQIHTRTIDLLLVLGSIRLKRKEFDKADEYFQMAICLDKNFDFPRRHMDAYIYLGILYFMQEDWPEADKYLNKAIQIGREIKDEFRLAKSLIVYGNCYLKQKQYEKAAPYYQEAADLAEDHGYKNHQITSYFKLAQCFGKLGKEEGFSEYIKKFFLLQHDTIESEDDEYEFF</sequence>
<evidence type="ECO:0000256" key="3">
    <source>
        <dbReference type="ARBA" id="ARBA00022737"/>
    </source>
</evidence>
<organism evidence="8 9">
    <name type="scientific">Thermoactinomyces mirandus</name>
    <dbReference type="NCBI Taxonomy" id="2756294"/>
    <lineage>
        <taxon>Bacteria</taxon>
        <taxon>Bacillati</taxon>
        <taxon>Bacillota</taxon>
        <taxon>Bacilli</taxon>
        <taxon>Bacillales</taxon>
        <taxon>Thermoactinomycetaceae</taxon>
        <taxon>Thermoactinomyces</taxon>
    </lineage>
</organism>
<evidence type="ECO:0000256" key="5">
    <source>
        <dbReference type="ARBA" id="ARBA00038253"/>
    </source>
</evidence>
<keyword evidence="3" id="KW-0677">Repeat</keyword>
<dbReference type="SUPFAM" id="SSF48452">
    <property type="entry name" value="TPR-like"/>
    <property type="match status" value="2"/>
</dbReference>
<dbReference type="PROSITE" id="PS50943">
    <property type="entry name" value="HTH_CROC1"/>
    <property type="match status" value="1"/>
</dbReference>
<dbReference type="EMBL" id="JACEOL010000018">
    <property type="protein sequence ID" value="MBA4601865.1"/>
    <property type="molecule type" value="Genomic_DNA"/>
</dbReference>
<dbReference type="CDD" id="cd00093">
    <property type="entry name" value="HTH_XRE"/>
    <property type="match status" value="1"/>
</dbReference>
<dbReference type="PANTHER" id="PTHR46630">
    <property type="entry name" value="TETRATRICOPEPTIDE REPEAT PROTEIN 29"/>
    <property type="match status" value="1"/>
</dbReference>
<dbReference type="PROSITE" id="PS50005">
    <property type="entry name" value="TPR"/>
    <property type="match status" value="3"/>
</dbReference>
<dbReference type="Gene3D" id="1.10.260.40">
    <property type="entry name" value="lambda repressor-like DNA-binding domains"/>
    <property type="match status" value="1"/>
</dbReference>